<comment type="similarity">
    <text evidence="1">Belongs to the GeBP family.</text>
</comment>
<gene>
    <name evidence="4" type="ORF">U9M48_020349</name>
</gene>
<protein>
    <recommendedName>
        <fullName evidence="3">Glabrous enhancer-binding protein-like DBD domain-containing protein</fullName>
    </recommendedName>
</protein>
<evidence type="ECO:0000259" key="3">
    <source>
        <dbReference type="Pfam" id="PF04504"/>
    </source>
</evidence>
<dbReference type="InterPro" id="IPR007592">
    <property type="entry name" value="GEBP"/>
</dbReference>
<dbReference type="EMBL" id="CP144748">
    <property type="protein sequence ID" value="WVZ71813.1"/>
    <property type="molecule type" value="Genomic_DNA"/>
</dbReference>
<evidence type="ECO:0000256" key="1">
    <source>
        <dbReference type="ARBA" id="ARBA00010820"/>
    </source>
</evidence>
<feature type="domain" description="Glabrous enhancer-binding protein-like DBD" evidence="3">
    <location>
        <begin position="88"/>
        <end position="185"/>
    </location>
</feature>
<feature type="region of interest" description="Disordered" evidence="2">
    <location>
        <begin position="1"/>
        <end position="83"/>
    </location>
</feature>
<dbReference type="PANTHER" id="PTHR31662">
    <property type="entry name" value="BNAANNG10740D PROTEIN-RELATED"/>
    <property type="match status" value="1"/>
</dbReference>
<sequence>MADEDPVAAAASSSADGDGDDDEGTDTDASNSDLANAQGPPPLTDAASAPPPPTPPAPEPTGAVPPPPPQPQGAGAAASSEDSRRGLFQRLWTDEEELLILRGFLDFTARRGTTFASHQYDTGPFYEEIRRRLSFDFTKSQLIEKLRRLKKKYRVCAARVAAQGAAFAFRSAHEGAIYDVARHIWRPAFRRGEGAAAAAGDASDDDDDINPAAAAAAAALPAAMEDGGGTGTAPRGRGGRRVRRRMAQELEASALPATSALMLTNAVQDPLVVSVQNLPAAITPPPPVQVPIVSPVGATPSPMSVMSAGGATNEAVRSILSPLLREIISSVAAAAGHNGLGLGFGGLGIPGPGLGVAGPNHGMHSEEKWKQQQILELEVYLKRIELVREQVTAALQELRSSEG</sequence>
<feature type="compositionally biased region" description="Acidic residues" evidence="2">
    <location>
        <begin position="17"/>
        <end position="26"/>
    </location>
</feature>
<evidence type="ECO:0000256" key="2">
    <source>
        <dbReference type="SAM" id="MobiDB-lite"/>
    </source>
</evidence>
<name>A0AAQ3TE45_PASNO</name>
<dbReference type="AlphaFoldDB" id="A0AAQ3TE45"/>
<dbReference type="GO" id="GO:0005634">
    <property type="term" value="C:nucleus"/>
    <property type="evidence" value="ECO:0007669"/>
    <property type="project" value="TreeGrafter"/>
</dbReference>
<dbReference type="InterPro" id="IPR053932">
    <property type="entry name" value="GeBP-like_DBD"/>
</dbReference>
<evidence type="ECO:0000313" key="4">
    <source>
        <dbReference type="EMBL" id="WVZ71813.1"/>
    </source>
</evidence>
<feature type="region of interest" description="Disordered" evidence="2">
    <location>
        <begin position="220"/>
        <end position="242"/>
    </location>
</feature>
<accession>A0AAQ3TE45</accession>
<dbReference type="PANTHER" id="PTHR31662:SF1">
    <property type="entry name" value="OS01G0249900 PROTEIN"/>
    <property type="match status" value="1"/>
</dbReference>
<evidence type="ECO:0000313" key="5">
    <source>
        <dbReference type="Proteomes" id="UP001341281"/>
    </source>
</evidence>
<reference evidence="4 5" key="1">
    <citation type="submission" date="2024-02" db="EMBL/GenBank/DDBJ databases">
        <title>High-quality chromosome-scale genome assembly of Pensacola bahiagrass (Paspalum notatum Flugge var. saurae).</title>
        <authorList>
            <person name="Vega J.M."/>
            <person name="Podio M."/>
            <person name="Orjuela J."/>
            <person name="Siena L.A."/>
            <person name="Pessino S.C."/>
            <person name="Combes M.C."/>
            <person name="Mariac C."/>
            <person name="Albertini E."/>
            <person name="Pupilli F."/>
            <person name="Ortiz J.P.A."/>
            <person name="Leblanc O."/>
        </authorList>
    </citation>
    <scope>NUCLEOTIDE SEQUENCE [LARGE SCALE GENOMIC DNA]</scope>
    <source>
        <strain evidence="4">R1</strain>
        <tissue evidence="4">Leaf</tissue>
    </source>
</reference>
<feature type="compositionally biased region" description="Low complexity" evidence="2">
    <location>
        <begin position="7"/>
        <end position="16"/>
    </location>
</feature>
<keyword evidence="5" id="KW-1185">Reference proteome</keyword>
<feature type="compositionally biased region" description="Pro residues" evidence="2">
    <location>
        <begin position="39"/>
        <end position="71"/>
    </location>
</feature>
<dbReference type="Pfam" id="PF04504">
    <property type="entry name" value="GeBP-like_DBD"/>
    <property type="match status" value="1"/>
</dbReference>
<dbReference type="Proteomes" id="UP001341281">
    <property type="component" value="Chromosome 04"/>
</dbReference>
<dbReference type="GO" id="GO:0006355">
    <property type="term" value="P:regulation of DNA-templated transcription"/>
    <property type="evidence" value="ECO:0007669"/>
    <property type="project" value="InterPro"/>
</dbReference>
<organism evidence="4 5">
    <name type="scientific">Paspalum notatum var. saurae</name>
    <dbReference type="NCBI Taxonomy" id="547442"/>
    <lineage>
        <taxon>Eukaryota</taxon>
        <taxon>Viridiplantae</taxon>
        <taxon>Streptophyta</taxon>
        <taxon>Embryophyta</taxon>
        <taxon>Tracheophyta</taxon>
        <taxon>Spermatophyta</taxon>
        <taxon>Magnoliopsida</taxon>
        <taxon>Liliopsida</taxon>
        <taxon>Poales</taxon>
        <taxon>Poaceae</taxon>
        <taxon>PACMAD clade</taxon>
        <taxon>Panicoideae</taxon>
        <taxon>Andropogonodae</taxon>
        <taxon>Paspaleae</taxon>
        <taxon>Paspalinae</taxon>
        <taxon>Paspalum</taxon>
    </lineage>
</organism>
<proteinExistence type="inferred from homology"/>